<evidence type="ECO:0000259" key="3">
    <source>
        <dbReference type="Pfam" id="PF12850"/>
    </source>
</evidence>
<dbReference type="NCBIfam" id="TIGR00040">
    <property type="entry name" value="yfcE"/>
    <property type="match status" value="1"/>
</dbReference>
<dbReference type="GO" id="GO:0016787">
    <property type="term" value="F:hydrolase activity"/>
    <property type="evidence" value="ECO:0007669"/>
    <property type="project" value="UniProtKB-UniRule"/>
</dbReference>
<evidence type="ECO:0000313" key="4">
    <source>
        <dbReference type="EMBL" id="EEX72317.1"/>
    </source>
</evidence>
<dbReference type="AlphaFoldDB" id="C9LEZ8"/>
<dbReference type="InterPro" id="IPR029052">
    <property type="entry name" value="Metallo-depent_PP-like"/>
</dbReference>
<dbReference type="STRING" id="626522.GCWU000325_00779"/>
<comment type="cofactor">
    <cofactor evidence="2">
        <name>a divalent metal cation</name>
        <dbReference type="ChEBI" id="CHEBI:60240"/>
    </cofactor>
</comment>
<feature type="domain" description="Calcineurin-like phosphoesterase" evidence="3">
    <location>
        <begin position="27"/>
        <end position="187"/>
    </location>
</feature>
<keyword evidence="5" id="KW-1185">Reference proteome</keyword>
<sequence>MIEKVFHAFSAWLKPLNPPSISIFAIMKYLIVSDIHGSLPALEAVLQQFDAGRYDMLCLMGDILNYGPRNGLPEGLNPQAIVERLNPLADRIVALRGNCDSEVDQMLLDFPLMSDYVLLVDEGKRLFLTHGHIYNEGKLPRCGFEAFFYGHTHLQVLKKDAEGRLICNAGSPTFPKGGNPKTYASYEHGQVTIHLLDGTPLQTLSID</sequence>
<dbReference type="Pfam" id="PF12850">
    <property type="entry name" value="Metallophos_2"/>
    <property type="match status" value="1"/>
</dbReference>
<keyword evidence="2" id="KW-0479">Metal-binding</keyword>
<proteinExistence type="inferred from homology"/>
<evidence type="ECO:0000256" key="2">
    <source>
        <dbReference type="RuleBase" id="RU362039"/>
    </source>
</evidence>
<dbReference type="Gene3D" id="3.60.21.10">
    <property type="match status" value="1"/>
</dbReference>
<reference evidence="4" key="1">
    <citation type="submission" date="2009-09" db="EMBL/GenBank/DDBJ databases">
        <authorList>
            <person name="Weinstock G."/>
            <person name="Sodergren E."/>
            <person name="Clifton S."/>
            <person name="Fulton L."/>
            <person name="Fulton B."/>
            <person name="Courtney L."/>
            <person name="Fronick C."/>
            <person name="Harrison M."/>
            <person name="Strong C."/>
            <person name="Farmer C."/>
            <person name="Delahaunty K."/>
            <person name="Markovic C."/>
            <person name="Hall O."/>
            <person name="Minx P."/>
            <person name="Tomlinson C."/>
            <person name="Mitreva M."/>
            <person name="Nelson J."/>
            <person name="Hou S."/>
            <person name="Wollam A."/>
            <person name="Pepin K.H."/>
            <person name="Johnson M."/>
            <person name="Bhonagiri V."/>
            <person name="Nash W.E."/>
            <person name="Warren W."/>
            <person name="Chinwalla A."/>
            <person name="Mardis E.R."/>
            <person name="Wilson R.K."/>
        </authorList>
    </citation>
    <scope>NUCLEOTIDE SEQUENCE [LARGE SCALE GENOMIC DNA]</scope>
    <source>
        <strain evidence="4">ATCC 51259</strain>
    </source>
</reference>
<accession>C9LEZ8</accession>
<protein>
    <recommendedName>
        <fullName evidence="2">Phosphoesterase</fullName>
        <ecNumber evidence="2">3.1.4.-</ecNumber>
    </recommendedName>
</protein>
<name>C9LEZ8_9BACT</name>
<evidence type="ECO:0000256" key="1">
    <source>
        <dbReference type="ARBA" id="ARBA00008950"/>
    </source>
</evidence>
<dbReference type="HOGENOM" id="CLU_063749_1_1_10"/>
<comment type="caution">
    <text evidence="4">The sequence shown here is derived from an EMBL/GenBank/DDBJ whole genome shotgun (WGS) entry which is preliminary data.</text>
</comment>
<organism evidence="4 5">
    <name type="scientific">Alloprevotella tannerae ATCC 51259</name>
    <dbReference type="NCBI Taxonomy" id="626522"/>
    <lineage>
        <taxon>Bacteria</taxon>
        <taxon>Pseudomonadati</taxon>
        <taxon>Bacteroidota</taxon>
        <taxon>Bacteroidia</taxon>
        <taxon>Bacteroidales</taxon>
        <taxon>Prevotellaceae</taxon>
        <taxon>Alloprevotella</taxon>
    </lineage>
</organism>
<dbReference type="EMBL" id="ACIJ02000016">
    <property type="protein sequence ID" value="EEX72317.1"/>
    <property type="molecule type" value="Genomic_DNA"/>
</dbReference>
<dbReference type="eggNOG" id="COG0622">
    <property type="taxonomic scope" value="Bacteria"/>
</dbReference>
<dbReference type="InterPro" id="IPR024654">
    <property type="entry name" value="Calcineurin-like_PHP_lpxH"/>
</dbReference>
<dbReference type="NCBIfam" id="NF006988">
    <property type="entry name" value="PRK09453.1"/>
    <property type="match status" value="1"/>
</dbReference>
<dbReference type="Proteomes" id="UP000003460">
    <property type="component" value="Unassembled WGS sequence"/>
</dbReference>
<dbReference type="EC" id="3.1.4.-" evidence="2"/>
<dbReference type="InterPro" id="IPR000979">
    <property type="entry name" value="Phosphodiesterase_MJ0936/Vps29"/>
</dbReference>
<evidence type="ECO:0000313" key="5">
    <source>
        <dbReference type="Proteomes" id="UP000003460"/>
    </source>
</evidence>
<keyword evidence="4" id="KW-0378">Hydrolase</keyword>
<comment type="similarity">
    <text evidence="1 2">Belongs to the metallophosphoesterase superfamily. YfcE family.</text>
</comment>
<dbReference type="SUPFAM" id="SSF56300">
    <property type="entry name" value="Metallo-dependent phosphatases"/>
    <property type="match status" value="1"/>
</dbReference>
<dbReference type="GO" id="GO:0046872">
    <property type="term" value="F:metal ion binding"/>
    <property type="evidence" value="ECO:0007669"/>
    <property type="project" value="UniProtKB-KW"/>
</dbReference>
<gene>
    <name evidence="4" type="ORF">GCWU000325_00779</name>
</gene>